<evidence type="ECO:0000259" key="1">
    <source>
        <dbReference type="PROSITE" id="PS51725"/>
    </source>
</evidence>
<evidence type="ECO:0000313" key="2">
    <source>
        <dbReference type="EMBL" id="VVE12846.1"/>
    </source>
</evidence>
<dbReference type="EMBL" id="CABPRY010000005">
    <property type="protein sequence ID" value="VVE12846.1"/>
    <property type="molecule type" value="Genomic_DNA"/>
</dbReference>
<dbReference type="InterPro" id="IPR050744">
    <property type="entry name" value="AI-2_Isomerase_LsrG"/>
</dbReference>
<evidence type="ECO:0000313" key="3">
    <source>
        <dbReference type="Proteomes" id="UP000396788"/>
    </source>
</evidence>
<dbReference type="InterPro" id="IPR011008">
    <property type="entry name" value="Dimeric_a/b-barrel"/>
</dbReference>
<reference evidence="2 3" key="1">
    <citation type="submission" date="2019-08" db="EMBL/GenBank/DDBJ databases">
        <authorList>
            <person name="Peeters C."/>
        </authorList>
    </citation>
    <scope>NUCLEOTIDE SEQUENCE [LARGE SCALE GENOMIC DNA]</scope>
    <source>
        <strain evidence="2 3">LMG 31107</strain>
    </source>
</reference>
<dbReference type="RefSeq" id="WP_150609019.1">
    <property type="nucleotide sequence ID" value="NZ_CABPRY010000005.1"/>
</dbReference>
<dbReference type="Gene3D" id="3.30.70.100">
    <property type="match status" value="1"/>
</dbReference>
<dbReference type="PROSITE" id="PS51725">
    <property type="entry name" value="ABM"/>
    <property type="match status" value="1"/>
</dbReference>
<proteinExistence type="predicted"/>
<dbReference type="GO" id="GO:0016491">
    <property type="term" value="F:oxidoreductase activity"/>
    <property type="evidence" value="ECO:0007669"/>
    <property type="project" value="TreeGrafter"/>
</dbReference>
<dbReference type="InterPro" id="IPR007138">
    <property type="entry name" value="ABM_dom"/>
</dbReference>
<organism evidence="2 3">
    <name type="scientific">Pandoraea cepalis</name>
    <dbReference type="NCBI Taxonomy" id="2508294"/>
    <lineage>
        <taxon>Bacteria</taxon>
        <taxon>Pseudomonadati</taxon>
        <taxon>Pseudomonadota</taxon>
        <taxon>Betaproteobacteria</taxon>
        <taxon>Burkholderiales</taxon>
        <taxon>Burkholderiaceae</taxon>
        <taxon>Pandoraea</taxon>
    </lineage>
</organism>
<protein>
    <recommendedName>
        <fullName evidence="1">ABM domain-containing protein</fullName>
    </recommendedName>
</protein>
<feature type="domain" description="ABM" evidence="1">
    <location>
        <begin position="13"/>
        <end position="101"/>
    </location>
</feature>
<accession>A0A5E4VM50</accession>
<dbReference type="SUPFAM" id="SSF54909">
    <property type="entry name" value="Dimeric alpha+beta barrel"/>
    <property type="match status" value="1"/>
</dbReference>
<name>A0A5E4VM50_9BURK</name>
<dbReference type="GO" id="GO:0005829">
    <property type="term" value="C:cytosol"/>
    <property type="evidence" value="ECO:0007669"/>
    <property type="project" value="TreeGrafter"/>
</dbReference>
<dbReference type="Pfam" id="PF03992">
    <property type="entry name" value="ABM"/>
    <property type="match status" value="1"/>
</dbReference>
<dbReference type="PANTHER" id="PTHR33336">
    <property type="entry name" value="QUINOL MONOOXYGENASE YGIN-RELATED"/>
    <property type="match status" value="1"/>
</dbReference>
<dbReference type="PANTHER" id="PTHR33336:SF1">
    <property type="entry name" value="(4S)-4-HYDROXY-5-PHOSPHONOOXYPENTANE-2,3-DIONE ISOMERASE"/>
    <property type="match status" value="1"/>
</dbReference>
<sequence length="116" mass="13353">MNAAQKPRVTDGHVVTVYFQVRSEHLDDFRQAILENAHASLTLEFGCLAFDVCEDVERQKFFLYELYTSARAFAEHLETTHFKAFDSMSSKWISDKTVTQYARLTSGVPAMQHEED</sequence>
<dbReference type="Proteomes" id="UP000396788">
    <property type="component" value="Unassembled WGS sequence"/>
</dbReference>
<dbReference type="AlphaFoldDB" id="A0A5E4VM50"/>
<gene>
    <name evidence="2" type="ORF">PCE31107_02734</name>
</gene>